<dbReference type="EnsemblBacteria" id="ABY36761">
    <property type="protein sequence ID" value="ABY36761"/>
    <property type="gene ID" value="Caur_3577"/>
</dbReference>
<dbReference type="EMBL" id="CP000909">
    <property type="protein sequence ID" value="ABY36761.1"/>
    <property type="molecule type" value="Genomic_DNA"/>
</dbReference>
<keyword evidence="2" id="KW-1185">Reference proteome</keyword>
<dbReference type="PATRIC" id="fig|324602.8.peg.4028"/>
<evidence type="ECO:0000313" key="1">
    <source>
        <dbReference type="EMBL" id="ABY36761.1"/>
    </source>
</evidence>
<dbReference type="RefSeq" id="WP_012259414.1">
    <property type="nucleotide sequence ID" value="NC_010175.1"/>
</dbReference>
<reference evidence="2" key="1">
    <citation type="journal article" date="2011" name="BMC Genomics">
        <title>Complete genome sequence of the filamentous anoxygenic phototrophic bacterium Chloroflexus aurantiacus.</title>
        <authorList>
            <person name="Tang K.H."/>
            <person name="Barry K."/>
            <person name="Chertkov O."/>
            <person name="Dalin E."/>
            <person name="Han C.S."/>
            <person name="Hauser L.J."/>
            <person name="Honchak B.M."/>
            <person name="Karbach L.E."/>
            <person name="Land M.L."/>
            <person name="Lapidus A."/>
            <person name="Larimer F.W."/>
            <person name="Mikhailova N."/>
            <person name="Pitluck S."/>
            <person name="Pierson B.K."/>
            <person name="Blankenship R.E."/>
        </authorList>
    </citation>
    <scope>NUCLEOTIDE SEQUENCE [LARGE SCALE GENOMIC DNA]</scope>
    <source>
        <strain evidence="2">ATCC 29366 / DSM 635 / J-10-fl</strain>
    </source>
</reference>
<gene>
    <name evidence="1" type="ordered locus">Caur_3577</name>
</gene>
<dbReference type="AlphaFoldDB" id="A9WAH1"/>
<evidence type="ECO:0000313" key="2">
    <source>
        <dbReference type="Proteomes" id="UP000002008"/>
    </source>
</evidence>
<dbReference type="Proteomes" id="UP000002008">
    <property type="component" value="Chromosome"/>
</dbReference>
<protein>
    <submittedName>
        <fullName evidence="1">Uncharacterized protein</fullName>
    </submittedName>
</protein>
<organism evidence="1 2">
    <name type="scientific">Chloroflexus aurantiacus (strain ATCC 29366 / DSM 635 / J-10-fl)</name>
    <dbReference type="NCBI Taxonomy" id="324602"/>
    <lineage>
        <taxon>Bacteria</taxon>
        <taxon>Bacillati</taxon>
        <taxon>Chloroflexota</taxon>
        <taxon>Chloroflexia</taxon>
        <taxon>Chloroflexales</taxon>
        <taxon>Chloroflexineae</taxon>
        <taxon>Chloroflexaceae</taxon>
        <taxon>Chloroflexus</taxon>
    </lineage>
</organism>
<dbReference type="InParanoid" id="A9WAH1"/>
<dbReference type="STRING" id="324602.Caur_3577"/>
<proteinExistence type="predicted"/>
<sequence length="83" mass="9313">MYLTSDNVMAAIAEHLAGRLSIEQLAEWAFDHFYSLEQGEVTVPAGEESLIREVLDELMFADSDVCSLSAHELQQLMERLAQV</sequence>
<accession>A9WAH1</accession>
<name>A9WAH1_CHLAA</name>
<dbReference type="eggNOG" id="ENOG5030U1H">
    <property type="taxonomic scope" value="Bacteria"/>
</dbReference>
<dbReference type="HOGENOM" id="CLU_2536469_0_0_0"/>
<dbReference type="KEGG" id="cau:Caur_3577"/>